<proteinExistence type="predicted"/>
<name>A0A845LXY2_9RHOB</name>
<feature type="transmembrane region" description="Helical" evidence="1">
    <location>
        <begin position="7"/>
        <end position="27"/>
    </location>
</feature>
<evidence type="ECO:0000313" key="2">
    <source>
        <dbReference type="EMBL" id="MZR12226.1"/>
    </source>
</evidence>
<gene>
    <name evidence="2" type="ORF">GQE99_04270</name>
</gene>
<protein>
    <submittedName>
        <fullName evidence="2">Uncharacterized protein</fullName>
    </submittedName>
</protein>
<keyword evidence="1" id="KW-0812">Transmembrane</keyword>
<evidence type="ECO:0000313" key="3">
    <source>
        <dbReference type="Proteomes" id="UP000467322"/>
    </source>
</evidence>
<keyword evidence="1" id="KW-0472">Membrane</keyword>
<keyword evidence="1" id="KW-1133">Transmembrane helix</keyword>
<evidence type="ECO:0000256" key="1">
    <source>
        <dbReference type="SAM" id="Phobius"/>
    </source>
</evidence>
<dbReference type="AlphaFoldDB" id="A0A845LXY2"/>
<organism evidence="2 3">
    <name type="scientific">Maritimibacter harenae</name>
    <dbReference type="NCBI Taxonomy" id="2606218"/>
    <lineage>
        <taxon>Bacteria</taxon>
        <taxon>Pseudomonadati</taxon>
        <taxon>Pseudomonadota</taxon>
        <taxon>Alphaproteobacteria</taxon>
        <taxon>Rhodobacterales</taxon>
        <taxon>Roseobacteraceae</taxon>
        <taxon>Maritimibacter</taxon>
    </lineage>
</organism>
<comment type="caution">
    <text evidence="2">The sequence shown here is derived from an EMBL/GenBank/DDBJ whole genome shotgun (WGS) entry which is preliminary data.</text>
</comment>
<keyword evidence="3" id="KW-1185">Reference proteome</keyword>
<reference evidence="2 3" key="1">
    <citation type="submission" date="2019-12" db="EMBL/GenBank/DDBJ databases">
        <title>Maritimibacter sp. nov. sp. isolated from sea sand.</title>
        <authorList>
            <person name="Kim J."/>
            <person name="Jeong S.E."/>
            <person name="Jung H.S."/>
            <person name="Jeon C.O."/>
        </authorList>
    </citation>
    <scope>NUCLEOTIDE SEQUENCE [LARGE SCALE GENOMIC DNA]</scope>
    <source>
        <strain evidence="2 3">DP07</strain>
    </source>
</reference>
<accession>A0A845LXY2</accession>
<sequence length="73" mass="7963">MTHGWRLLLIPIWALCVAGAVVIAGLAVGYMTWITFAVAAVVGAVIGVPAGIWNTRKIKREDPTWDHRREVPA</sequence>
<feature type="transmembrane region" description="Helical" evidence="1">
    <location>
        <begin position="33"/>
        <end position="53"/>
    </location>
</feature>
<dbReference type="EMBL" id="WTUX01000010">
    <property type="protein sequence ID" value="MZR12226.1"/>
    <property type="molecule type" value="Genomic_DNA"/>
</dbReference>
<dbReference type="Proteomes" id="UP000467322">
    <property type="component" value="Unassembled WGS sequence"/>
</dbReference>
<dbReference type="RefSeq" id="WP_161350349.1">
    <property type="nucleotide sequence ID" value="NZ_WTUX01000010.1"/>
</dbReference>